<evidence type="ECO:0000313" key="3">
    <source>
        <dbReference type="Proteomes" id="UP001642360"/>
    </source>
</evidence>
<proteinExistence type="predicted"/>
<gene>
    <name evidence="2" type="ORF">ILEXP_LOCUS2203</name>
</gene>
<dbReference type="PANTHER" id="PTHR10811">
    <property type="entry name" value="FRINGE-RELATED"/>
    <property type="match status" value="1"/>
</dbReference>
<name>A0ABC8QRX5_9AQUA</name>
<dbReference type="EMBL" id="CAUOFW020000697">
    <property type="protein sequence ID" value="CAK9135265.1"/>
    <property type="molecule type" value="Genomic_DNA"/>
</dbReference>
<organism evidence="2 3">
    <name type="scientific">Ilex paraguariensis</name>
    <name type="common">yerba mate</name>
    <dbReference type="NCBI Taxonomy" id="185542"/>
    <lineage>
        <taxon>Eukaryota</taxon>
        <taxon>Viridiplantae</taxon>
        <taxon>Streptophyta</taxon>
        <taxon>Embryophyta</taxon>
        <taxon>Tracheophyta</taxon>
        <taxon>Spermatophyta</taxon>
        <taxon>Magnoliopsida</taxon>
        <taxon>eudicotyledons</taxon>
        <taxon>Gunneridae</taxon>
        <taxon>Pentapetalae</taxon>
        <taxon>asterids</taxon>
        <taxon>campanulids</taxon>
        <taxon>Aquifoliales</taxon>
        <taxon>Aquifoliaceae</taxon>
        <taxon>Ilex</taxon>
    </lineage>
</organism>
<dbReference type="Pfam" id="PF04646">
    <property type="entry name" value="DUF604"/>
    <property type="match status" value="1"/>
</dbReference>
<accession>A0ABC8QRX5</accession>
<evidence type="ECO:0000313" key="2">
    <source>
        <dbReference type="EMBL" id="CAK9135265.1"/>
    </source>
</evidence>
<feature type="transmembrane region" description="Helical" evidence="1">
    <location>
        <begin position="16"/>
        <end position="34"/>
    </location>
</feature>
<keyword evidence="3" id="KW-1185">Reference proteome</keyword>
<protein>
    <submittedName>
        <fullName evidence="2">Uncharacterized protein</fullName>
    </submittedName>
</protein>
<reference evidence="2 3" key="1">
    <citation type="submission" date="2024-02" db="EMBL/GenBank/DDBJ databases">
        <authorList>
            <person name="Vignale AGUSTIN F."/>
            <person name="Sosa J E."/>
            <person name="Modenutti C."/>
        </authorList>
    </citation>
    <scope>NUCLEOTIDE SEQUENCE [LARGE SCALE GENOMIC DNA]</scope>
</reference>
<sequence>MPISRNLRTQYHIKDLSLIISFLFFLYLLLHLHLHRSSSTLPSFHTNTTLSSNSSNTTTTPTTLRHILFSIASSSDTFPKRNDYIRLWYKPNSTRAYLFLDRPTPISSLSTTTTLPPTLIYGNTSKFPYNFQWGHRYAIRIARIVKQAVEQNDSAIRWFVFGDDDTVFFTVNLVQTLAKYDHDRWFYVGANSERYELNEYFSFEMGFGGAGFAISHSLARVLARVLDSCLMRYPHLYGSDARVFSCLAELGVELTHESGFHQVDLLGNLFGVLSSLPLSPLVSLHHLDFVDPIFPNMTRTQALEHLFEVSNVDPARILQQTVCYDTLNSFTVSVAWGYAVQVFEGNHLLSDLLSVEETFKSWEKKGEDLNSETHLNKALSQYFEMGCINRVSLKRGHDNIIYVCTAPRRVDPASSQMFDQGRIPTTAGRPTG</sequence>
<keyword evidence="1" id="KW-1133">Transmembrane helix</keyword>
<dbReference type="FunFam" id="3.90.550.50:FF:000006">
    <property type="entry name" value="Fringe-related protein-like"/>
    <property type="match status" value="1"/>
</dbReference>
<comment type="caution">
    <text evidence="2">The sequence shown here is derived from an EMBL/GenBank/DDBJ whole genome shotgun (WGS) entry which is preliminary data.</text>
</comment>
<dbReference type="AlphaFoldDB" id="A0ABC8QRX5"/>
<dbReference type="InterPro" id="IPR006740">
    <property type="entry name" value="DUF604"/>
</dbReference>
<keyword evidence="1" id="KW-0472">Membrane</keyword>
<dbReference type="Gene3D" id="3.90.550.50">
    <property type="match status" value="1"/>
</dbReference>
<evidence type="ECO:0000256" key="1">
    <source>
        <dbReference type="SAM" id="Phobius"/>
    </source>
</evidence>
<dbReference type="Proteomes" id="UP001642360">
    <property type="component" value="Unassembled WGS sequence"/>
</dbReference>
<keyword evidence="1" id="KW-0812">Transmembrane</keyword>